<evidence type="ECO:0000256" key="5">
    <source>
        <dbReference type="ARBA" id="ARBA00022723"/>
    </source>
</evidence>
<dbReference type="Pfam" id="PF14716">
    <property type="entry name" value="HHH_8"/>
    <property type="match status" value="1"/>
</dbReference>
<dbReference type="FunFam" id="1.10.10.10:FF:000307">
    <property type="entry name" value="Crossover junction endonuclease MUS81"/>
    <property type="match status" value="1"/>
</dbReference>
<dbReference type="InterPro" id="IPR008936">
    <property type="entry name" value="Rho_GTPase_activation_prot"/>
</dbReference>
<dbReference type="CDD" id="cd21036">
    <property type="entry name" value="WH_MUS81"/>
    <property type="match status" value="1"/>
</dbReference>
<dbReference type="GO" id="GO:0005634">
    <property type="term" value="C:nucleus"/>
    <property type="evidence" value="ECO:0007669"/>
    <property type="project" value="UniProtKB-SubCell"/>
</dbReference>
<evidence type="ECO:0000313" key="18">
    <source>
        <dbReference type="Proteomes" id="UP000242875"/>
    </source>
</evidence>
<dbReference type="Pfam" id="PF00620">
    <property type="entry name" value="RhoGAP"/>
    <property type="match status" value="1"/>
</dbReference>
<dbReference type="CDD" id="cd20074">
    <property type="entry name" value="XPF_nuclease_Mus81"/>
    <property type="match status" value="1"/>
</dbReference>
<dbReference type="InterPro" id="IPR047417">
    <property type="entry name" value="WHD_MUS81"/>
</dbReference>
<dbReference type="GO" id="GO:0000727">
    <property type="term" value="P:double-strand break repair via break-induced replication"/>
    <property type="evidence" value="ECO:0007669"/>
    <property type="project" value="UniProtKB-UniRule"/>
</dbReference>
<dbReference type="GO" id="GO:0046872">
    <property type="term" value="F:metal ion binding"/>
    <property type="evidence" value="ECO:0007669"/>
    <property type="project" value="UniProtKB-UniRule"/>
</dbReference>
<keyword evidence="12 14" id="KW-0539">Nucleus</keyword>
<dbReference type="InterPro" id="IPR006166">
    <property type="entry name" value="ERCC4_domain"/>
</dbReference>
<dbReference type="SMART" id="SM00324">
    <property type="entry name" value="RhoGAP"/>
    <property type="match status" value="1"/>
</dbReference>
<comment type="caution">
    <text evidence="17">The sequence shown here is derived from an EMBL/GenBank/DDBJ whole genome shotgun (WGS) entry which is preliminary data.</text>
</comment>
<evidence type="ECO:0000256" key="15">
    <source>
        <dbReference type="SAM" id="MobiDB-lite"/>
    </source>
</evidence>
<reference evidence="17 18" key="1">
    <citation type="journal article" date="2017" name="Mycologia">
        <title>Bifiguratus adelaidae, gen. et sp. nov., a new member of Mucoromycotina in endophytic and soil-dwelling habitats.</title>
        <authorList>
            <person name="Torres-Cruz T.J."/>
            <person name="Billingsley Tobias T.L."/>
            <person name="Almatruk M."/>
            <person name="Hesse C."/>
            <person name="Kuske C.R."/>
            <person name="Desiro A."/>
            <person name="Benucci G.M."/>
            <person name="Bonito G."/>
            <person name="Stajich J.E."/>
            <person name="Dunlap C."/>
            <person name="Arnold A.E."/>
            <person name="Porras-Alfaro A."/>
        </authorList>
    </citation>
    <scope>NUCLEOTIDE SEQUENCE [LARGE SCALE GENOMIC DNA]</scope>
    <source>
        <strain evidence="17 18">AZ0501</strain>
    </source>
</reference>
<comment type="subcellular location">
    <subcellularLocation>
        <location evidence="2 14">Nucleus</location>
    </subcellularLocation>
</comment>
<name>A0A261XTX0_9FUNG</name>
<keyword evidence="7 14" id="KW-0227">DNA damage</keyword>
<dbReference type="Gene3D" id="1.10.150.670">
    <property type="entry name" value="Crossover junction endonuclease EME1, DNA-binding domain"/>
    <property type="match status" value="1"/>
</dbReference>
<comment type="subunit">
    <text evidence="14">Interacts with EME1.</text>
</comment>
<dbReference type="PROSITE" id="PS50238">
    <property type="entry name" value="RHOGAP"/>
    <property type="match status" value="1"/>
</dbReference>
<dbReference type="SUPFAM" id="SSF47802">
    <property type="entry name" value="DNA polymerase beta, N-terminal domain-like"/>
    <property type="match status" value="1"/>
</dbReference>
<dbReference type="Gene3D" id="1.10.150.110">
    <property type="entry name" value="DNA polymerase beta, N-terminal domain-like"/>
    <property type="match status" value="1"/>
</dbReference>
<evidence type="ECO:0000259" key="16">
    <source>
        <dbReference type="PROSITE" id="PS50238"/>
    </source>
</evidence>
<protein>
    <recommendedName>
        <fullName evidence="14">Crossover junction endonuclease MUS81</fullName>
        <ecNumber evidence="14">3.1.22.-</ecNumber>
    </recommendedName>
</protein>
<evidence type="ECO:0000313" key="17">
    <source>
        <dbReference type="EMBL" id="OZJ01815.1"/>
    </source>
</evidence>
<dbReference type="EC" id="3.1.22.-" evidence="14"/>
<feature type="region of interest" description="Disordered" evidence="15">
    <location>
        <begin position="262"/>
        <end position="293"/>
    </location>
</feature>
<feature type="region of interest" description="Disordered" evidence="15">
    <location>
        <begin position="950"/>
        <end position="1033"/>
    </location>
</feature>
<evidence type="ECO:0000256" key="2">
    <source>
        <dbReference type="ARBA" id="ARBA00004123"/>
    </source>
</evidence>
<proteinExistence type="inferred from homology"/>
<gene>
    <name evidence="17" type="ORF">BZG36_04809</name>
</gene>
<comment type="similarity">
    <text evidence="3 14">Belongs to the XPF family.</text>
</comment>
<dbReference type="FunFam" id="3.40.50.10130:FF:000003">
    <property type="entry name" value="Crossover junction endonuclease MUS81"/>
    <property type="match status" value="1"/>
</dbReference>
<dbReference type="InterPro" id="IPR042530">
    <property type="entry name" value="EME1/EME2_C"/>
</dbReference>
<evidence type="ECO:0000256" key="9">
    <source>
        <dbReference type="ARBA" id="ARBA00022842"/>
    </source>
</evidence>
<dbReference type="GO" id="GO:0048257">
    <property type="term" value="F:3'-flap endonuclease activity"/>
    <property type="evidence" value="ECO:0007669"/>
    <property type="project" value="TreeGrafter"/>
</dbReference>
<feature type="region of interest" description="Disordered" evidence="15">
    <location>
        <begin position="717"/>
        <end position="746"/>
    </location>
</feature>
<evidence type="ECO:0000256" key="11">
    <source>
        <dbReference type="ARBA" id="ARBA00023204"/>
    </source>
</evidence>
<dbReference type="SUPFAM" id="SSF52980">
    <property type="entry name" value="Restriction endonuclease-like"/>
    <property type="match status" value="1"/>
</dbReference>
<feature type="compositionally biased region" description="Polar residues" evidence="15">
    <location>
        <begin position="828"/>
        <end position="844"/>
    </location>
</feature>
<keyword evidence="4 14" id="KW-0540">Nuclease</keyword>
<organism evidence="17 18">
    <name type="scientific">Bifiguratus adelaidae</name>
    <dbReference type="NCBI Taxonomy" id="1938954"/>
    <lineage>
        <taxon>Eukaryota</taxon>
        <taxon>Fungi</taxon>
        <taxon>Fungi incertae sedis</taxon>
        <taxon>Mucoromycota</taxon>
        <taxon>Mucoromycotina</taxon>
        <taxon>Endogonomycetes</taxon>
        <taxon>Endogonales</taxon>
        <taxon>Endogonales incertae sedis</taxon>
        <taxon>Bifiguratus</taxon>
    </lineage>
</organism>
<dbReference type="SMART" id="SM00891">
    <property type="entry name" value="ERCC4"/>
    <property type="match status" value="1"/>
</dbReference>
<keyword evidence="9 14" id="KW-0460">Magnesium</keyword>
<dbReference type="Gene3D" id="1.10.555.10">
    <property type="entry name" value="Rho GTPase activation protein"/>
    <property type="match status" value="1"/>
</dbReference>
<dbReference type="Proteomes" id="UP000242875">
    <property type="component" value="Unassembled WGS sequence"/>
</dbReference>
<comment type="function">
    <text evidence="14">Interacts with EME1 to form a DNA structure-specific endonuclease with substrate preference for branched DNA structures with a 5'-end at the branch nick. Typical substrates include 3'-flap structures, D-loops, replication forks and nicked Holliday junctions. May be required in mitosis for the processing of stalled or collapsed replication fork intermediates. May be required in meiosis for the repair of meiosis-specific double strand breaks subsequent to single-end invasion (SEI).</text>
</comment>
<evidence type="ECO:0000256" key="1">
    <source>
        <dbReference type="ARBA" id="ARBA00001946"/>
    </source>
</evidence>
<feature type="compositionally biased region" description="Pro residues" evidence="15">
    <location>
        <begin position="724"/>
        <end position="733"/>
    </location>
</feature>
<dbReference type="Pfam" id="PF02732">
    <property type="entry name" value="ERCC4"/>
    <property type="match status" value="1"/>
</dbReference>
<evidence type="ECO:0000256" key="4">
    <source>
        <dbReference type="ARBA" id="ARBA00022722"/>
    </source>
</evidence>
<feature type="compositionally biased region" description="Low complexity" evidence="15">
    <location>
        <begin position="958"/>
        <end position="990"/>
    </location>
</feature>
<dbReference type="GO" id="GO:0008821">
    <property type="term" value="F:crossover junction DNA endonuclease activity"/>
    <property type="evidence" value="ECO:0007669"/>
    <property type="project" value="UniProtKB-UniRule"/>
</dbReference>
<dbReference type="GO" id="GO:0000712">
    <property type="term" value="P:resolution of meiotic recombination intermediates"/>
    <property type="evidence" value="ECO:0007669"/>
    <property type="project" value="UniProtKB-ARBA"/>
</dbReference>
<dbReference type="InterPro" id="IPR011335">
    <property type="entry name" value="Restrct_endonuc-II-like"/>
</dbReference>
<keyword evidence="5 14" id="KW-0479">Metal-binding</keyword>
<dbReference type="InterPro" id="IPR027421">
    <property type="entry name" value="DNA_pol_lamdba_lyase_dom_sf"/>
</dbReference>
<dbReference type="InterPro" id="IPR010996">
    <property type="entry name" value="HHH_MUS81"/>
</dbReference>
<dbReference type="Pfam" id="PF21136">
    <property type="entry name" value="WHD_MUS81"/>
    <property type="match status" value="1"/>
</dbReference>
<dbReference type="InterPro" id="IPR000198">
    <property type="entry name" value="RhoGAP_dom"/>
</dbReference>
<evidence type="ECO:0000256" key="13">
    <source>
        <dbReference type="ARBA" id="ARBA00023254"/>
    </source>
</evidence>
<evidence type="ECO:0000256" key="14">
    <source>
        <dbReference type="RuleBase" id="RU369042"/>
    </source>
</evidence>
<dbReference type="GO" id="GO:0006308">
    <property type="term" value="P:DNA catabolic process"/>
    <property type="evidence" value="ECO:0007669"/>
    <property type="project" value="UniProtKB-UniRule"/>
</dbReference>
<dbReference type="InterPro" id="IPR047416">
    <property type="entry name" value="XPF_nuclease_Mus81"/>
</dbReference>
<dbReference type="InterPro" id="IPR036388">
    <property type="entry name" value="WH-like_DNA-bd_sf"/>
</dbReference>
<dbReference type="EMBL" id="MVBO01000233">
    <property type="protein sequence ID" value="OZJ01815.1"/>
    <property type="molecule type" value="Genomic_DNA"/>
</dbReference>
<dbReference type="InterPro" id="IPR033309">
    <property type="entry name" value="Mus81"/>
</dbReference>
<evidence type="ECO:0000256" key="8">
    <source>
        <dbReference type="ARBA" id="ARBA00022801"/>
    </source>
</evidence>
<dbReference type="SUPFAM" id="SSF48350">
    <property type="entry name" value="GTPase activation domain, GAP"/>
    <property type="match status" value="1"/>
</dbReference>
<feature type="region of interest" description="Disordered" evidence="15">
    <location>
        <begin position="826"/>
        <end position="854"/>
    </location>
</feature>
<evidence type="ECO:0000256" key="7">
    <source>
        <dbReference type="ARBA" id="ARBA00022763"/>
    </source>
</evidence>
<keyword evidence="10 14" id="KW-0233">DNA recombination</keyword>
<comment type="cofactor">
    <cofactor evidence="1 14">
        <name>Mg(2+)</name>
        <dbReference type="ChEBI" id="CHEBI:18420"/>
    </cofactor>
</comment>
<keyword evidence="8 14" id="KW-0378">Hydrolase</keyword>
<keyword evidence="11 14" id="KW-0234">DNA repair</keyword>
<dbReference type="GO" id="GO:0031573">
    <property type="term" value="P:mitotic intra-S DNA damage checkpoint signaling"/>
    <property type="evidence" value="ECO:0007669"/>
    <property type="project" value="TreeGrafter"/>
</dbReference>
<dbReference type="Pfam" id="PF21292">
    <property type="entry name" value="EME1-MUS81_C"/>
    <property type="match status" value="1"/>
</dbReference>
<feature type="compositionally biased region" description="Basic and acidic residues" evidence="15">
    <location>
        <begin position="284"/>
        <end position="293"/>
    </location>
</feature>
<keyword evidence="13" id="KW-0469">Meiosis</keyword>
<dbReference type="PANTHER" id="PTHR13451">
    <property type="entry name" value="CLASS II CROSSOVER JUNCTION ENDONUCLEASE MUS81"/>
    <property type="match status" value="1"/>
</dbReference>
<feature type="domain" description="Rho-GAP" evidence="16">
    <location>
        <begin position="471"/>
        <end position="672"/>
    </location>
</feature>
<keyword evidence="18" id="KW-1185">Reference proteome</keyword>
<accession>A0A261XTX0</accession>
<evidence type="ECO:0000256" key="12">
    <source>
        <dbReference type="ARBA" id="ARBA00023242"/>
    </source>
</evidence>
<dbReference type="GO" id="GO:0003677">
    <property type="term" value="F:DNA binding"/>
    <property type="evidence" value="ECO:0007669"/>
    <property type="project" value="UniProtKB-UniRule"/>
</dbReference>
<dbReference type="OrthoDB" id="20689at2759"/>
<keyword evidence="6 14" id="KW-0255">Endonuclease</keyword>
<evidence type="ECO:0000256" key="10">
    <source>
        <dbReference type="ARBA" id="ARBA00023172"/>
    </source>
</evidence>
<evidence type="ECO:0000256" key="3">
    <source>
        <dbReference type="ARBA" id="ARBA00010015"/>
    </source>
</evidence>
<dbReference type="Gene3D" id="3.40.50.10130">
    <property type="match status" value="1"/>
</dbReference>
<evidence type="ECO:0000256" key="6">
    <source>
        <dbReference type="ARBA" id="ARBA00022759"/>
    </source>
</evidence>
<feature type="compositionally biased region" description="Low complexity" evidence="15">
    <location>
        <begin position="1022"/>
        <end position="1033"/>
    </location>
</feature>
<dbReference type="PANTHER" id="PTHR13451:SF0">
    <property type="entry name" value="CROSSOVER JUNCTION ENDONUCLEASE MUS81"/>
    <property type="match status" value="1"/>
</dbReference>
<sequence>MINKLAPVQQTEDQQVEIHRRTQSRTELLRNQQEMEEKVYQIWTVLSAFEESSAACISDMLLHVSNGAYVEGVQMAERFIIHVEVLFGAIDDLGLQYREVDHDGTLKCADGSQNAPKFMQYTAFHYTKAAKMLCKKTINFFSLLSHTQETGTRQLGITQELLSLVTGLAHYLKILIRIALTGALRLERDYASHRAIPRFLSKLMLLANHEGAGKQKVSSSQDFDPEVTSDLCQTCKVTLEESCLILLNVMDESANNNMENTVLPSEDHVKSPPSADNTPPFLKPESRSKSYHGEKPYEAIHLADIKRMKSTHMDRKLSQSYRFAKRSTLVQSSNAGDSRVAMVADGSANANEDGQVEEVSMRLAQMKGLGKEDAITLDDITQVAAKHPSSRRKAPAKSKAYLAELSALEYFIVKHIAVLQMEQLVKEHFVLEELLDLIEMKKSGLWGKFVTSLKTGNKKNAKPRVEGTFGVSLEALVERNSVESNLGAGPSTIRIPSFIDDVIAAMKQMDMSVEGIFRKNGNIRRLKELSEAIDKNPQVDLSSENAVQLAALLKKFLRELPDPLLTFKLHRLFVTSQKLESESDRLRLLHLTCCLLPKCHRDTTEVLFLFLKWVASFAFTDADNGSKMDLQNLATIMAPNILYSRGKDPSKDESFAAIQAVHSLLKYQEDFCTIPDDIANMLNDPSFIFNADLTSKDILKRYENIMKIKKSHSAGDILSDLPEETPPPLPSSPPAAGMHHGDRGKTREWADEFKANNSKAYYTYRKAHDSVKKCPLDLNHPIETAPLLGVGPRIVEKLEKKLKEHCTKNGLPMPEKPMTSNKAKKVIQASSQGSALRKPNSSACSPPPAKRQRTSVYVPRYRSGAYAIMLALLAEERLNGEGGMTRQEIIRNAQPLCDASFNMPENGRSYTAWSSLKTLVEKEYVNTNGHPALYFLTAAGRKVAEQLLKASGGDVPPSTASSSASQSLSQEIASERQSSMTSTSSFSVHQSFERIRTNTTSQETHVASAFEDREDECTELEPSPSQTSQAPPSFAPFSPILFSPGTFEVVLLLDNREIRHQKDRDYIGTQLLLKGISVIVRPLPVGDVMWIARLKSCGGPHEELVLNHIVERKTGEDLMASIKDGRFLEQKFRLKRSGLEQCIYLIEERNFEESVSYGLQAINTAISSTQVIDGFFLKRTANLDESIEYLARLTRFFVNLYVPQTLYAIPPRLIDRTTYLDFQAHLRNTYPDRPHLIDFGTFSALCNKSSTLTLHDMFIRMLRTIRGVSAEKALEIIKTYPTPMQLLQAYGAAKDTQEQKSLLHKATMDAVPRRKVGPTLSERIWEVWYTYY</sequence>
<dbReference type="Gene3D" id="1.10.10.10">
    <property type="entry name" value="Winged helix-like DNA-binding domain superfamily/Winged helix DNA-binding domain"/>
    <property type="match status" value="1"/>
</dbReference>
<dbReference type="GO" id="GO:0048476">
    <property type="term" value="C:Holliday junction resolvase complex"/>
    <property type="evidence" value="ECO:0007669"/>
    <property type="project" value="UniProtKB-UniRule"/>
</dbReference>